<evidence type="ECO:0000313" key="2">
    <source>
        <dbReference type="EMBL" id="APR99492.1"/>
    </source>
</evidence>
<dbReference type="Proteomes" id="UP000185544">
    <property type="component" value="Chromosome"/>
</dbReference>
<organism evidence="2 3">
    <name type="scientific">Pajaroellobacter abortibovis</name>
    <dbReference type="NCBI Taxonomy" id="1882918"/>
    <lineage>
        <taxon>Bacteria</taxon>
        <taxon>Pseudomonadati</taxon>
        <taxon>Myxococcota</taxon>
        <taxon>Polyangia</taxon>
        <taxon>Polyangiales</taxon>
        <taxon>Polyangiaceae</taxon>
    </lineage>
</organism>
<dbReference type="EMBL" id="CP016908">
    <property type="protein sequence ID" value="APR99492.1"/>
    <property type="molecule type" value="Genomic_DNA"/>
</dbReference>
<dbReference type="STRING" id="1882918.BCY86_01440"/>
<gene>
    <name evidence="2" type="ORF">BCY86_01440</name>
</gene>
<feature type="compositionally biased region" description="Polar residues" evidence="1">
    <location>
        <begin position="46"/>
        <end position="60"/>
    </location>
</feature>
<sequence length="143" mass="15669">MHSSPTHHSEPLAETDSNEQAVPLPLISDSPPASLPKEQFIRAEKSSSQMNSLPHLSKSSFPASLVPEREIVLTAVRPPYRVNISIDKGESIQAGVGLRFPVSSDPHILYFTCVNDLCQSQKHIVPPGKMPENVQISLEIKPL</sequence>
<dbReference type="RefSeq" id="WP_075276140.1">
    <property type="nucleotide sequence ID" value="NZ_CP016908.1"/>
</dbReference>
<reference evidence="2 3" key="1">
    <citation type="submission" date="2016-08" db="EMBL/GenBank/DDBJ databases">
        <title>Identification and validation of antigenic proteins from Pajaroellobacter abortibovis using de-novo genome sequence assembly and reverse vaccinology.</title>
        <authorList>
            <person name="Welly B.T."/>
            <person name="Miller M.R."/>
            <person name="Stott J.L."/>
            <person name="Blanchard M.T."/>
            <person name="Islas-Trejo A.D."/>
            <person name="O'Rourke S.M."/>
            <person name="Young A.E."/>
            <person name="Medrano J.F."/>
            <person name="Van Eenennaam A.L."/>
        </authorList>
    </citation>
    <scope>NUCLEOTIDE SEQUENCE [LARGE SCALE GENOMIC DNA]</scope>
    <source>
        <strain evidence="2 3">BTF92-0548A/99-0131</strain>
    </source>
</reference>
<feature type="region of interest" description="Disordered" evidence="1">
    <location>
        <begin position="1"/>
        <end position="60"/>
    </location>
</feature>
<accession>A0A1L6MVE2</accession>
<proteinExistence type="predicted"/>
<dbReference type="AlphaFoldDB" id="A0A1L6MVE2"/>
<name>A0A1L6MVE2_9BACT</name>
<dbReference type="KEGG" id="pabo:BCY86_01440"/>
<evidence type="ECO:0000313" key="3">
    <source>
        <dbReference type="Proteomes" id="UP000185544"/>
    </source>
</evidence>
<evidence type="ECO:0000256" key="1">
    <source>
        <dbReference type="SAM" id="MobiDB-lite"/>
    </source>
</evidence>
<protein>
    <submittedName>
        <fullName evidence="2">Uncharacterized protein</fullName>
    </submittedName>
</protein>
<keyword evidence="3" id="KW-1185">Reference proteome</keyword>